<feature type="signal peptide" evidence="1">
    <location>
        <begin position="1"/>
        <end position="18"/>
    </location>
</feature>
<gene>
    <name evidence="2" type="ORF">B9G79_15080</name>
</gene>
<sequence length="112" mass="11867">MKHLIALSALLIAGPAFADAVKCEGTLNSGTYAEFEMPAAGTATLAFDYREFVIDMNCQGYAADIPVYECVEIIPGGNKFVVQFALGAGQAYVSQESNTPGFNTEKGTLTCK</sequence>
<protein>
    <submittedName>
        <fullName evidence="2">Uncharacterized protein</fullName>
    </submittedName>
</protein>
<proteinExistence type="predicted"/>
<dbReference type="OrthoDB" id="5297416at2"/>
<organism evidence="2 3">
    <name type="scientific">Bdellovibrio bacteriovorus</name>
    <dbReference type="NCBI Taxonomy" id="959"/>
    <lineage>
        <taxon>Bacteria</taxon>
        <taxon>Pseudomonadati</taxon>
        <taxon>Bdellovibrionota</taxon>
        <taxon>Bdellovibrionia</taxon>
        <taxon>Bdellovibrionales</taxon>
        <taxon>Pseudobdellovibrionaceae</taxon>
        <taxon>Bdellovibrio</taxon>
    </lineage>
</organism>
<dbReference type="EMBL" id="CP020946">
    <property type="protein sequence ID" value="ASD64790.1"/>
    <property type="molecule type" value="Genomic_DNA"/>
</dbReference>
<accession>A0A1Z3NBD8</accession>
<name>A0A1Z3NBD8_BDEBC</name>
<feature type="chain" id="PRO_5013187476" evidence="1">
    <location>
        <begin position="19"/>
        <end position="112"/>
    </location>
</feature>
<evidence type="ECO:0000313" key="3">
    <source>
        <dbReference type="Proteomes" id="UP000197003"/>
    </source>
</evidence>
<evidence type="ECO:0000313" key="2">
    <source>
        <dbReference type="EMBL" id="ASD64790.1"/>
    </source>
</evidence>
<dbReference type="AlphaFoldDB" id="A0A1Z3NBD8"/>
<keyword evidence="1" id="KW-0732">Signal</keyword>
<reference evidence="2 3" key="1">
    <citation type="submission" date="2017-04" db="EMBL/GenBank/DDBJ databases">
        <title>Whole genome sequence of Bdellovibrio bacteriovorus strain SSB218315.</title>
        <authorList>
            <person name="Oyedara O."/>
            <person name="Rodriguez-Perez M.A."/>
        </authorList>
    </citation>
    <scope>NUCLEOTIDE SEQUENCE [LARGE SCALE GENOMIC DNA]</scope>
    <source>
        <strain evidence="2 3">SSB218315</strain>
    </source>
</reference>
<dbReference type="Proteomes" id="UP000197003">
    <property type="component" value="Chromosome"/>
</dbReference>
<dbReference type="RefSeq" id="WP_088566225.1">
    <property type="nucleotide sequence ID" value="NZ_CP020946.1"/>
</dbReference>
<evidence type="ECO:0000256" key="1">
    <source>
        <dbReference type="SAM" id="SignalP"/>
    </source>
</evidence>